<dbReference type="OrthoDB" id="3516300at2759"/>
<dbReference type="AlphaFoldDB" id="A0A8H2VX78"/>
<feature type="transmembrane region" description="Helical" evidence="2">
    <location>
        <begin position="62"/>
        <end position="80"/>
    </location>
</feature>
<evidence type="ECO:0000256" key="1">
    <source>
        <dbReference type="SAM" id="MobiDB-lite"/>
    </source>
</evidence>
<comment type="caution">
    <text evidence="3">The sequence shown here is derived from an EMBL/GenBank/DDBJ whole genome shotgun (WGS) entry which is preliminary data.</text>
</comment>
<evidence type="ECO:0000313" key="3">
    <source>
        <dbReference type="EMBL" id="CAD6446428.1"/>
    </source>
</evidence>
<reference evidence="3" key="1">
    <citation type="submission" date="2020-10" db="EMBL/GenBank/DDBJ databases">
        <authorList>
            <person name="Kusch S."/>
        </authorList>
    </citation>
    <scope>NUCLEOTIDE SEQUENCE</scope>
    <source>
        <strain evidence="3">SwB9</strain>
    </source>
</reference>
<name>A0A8H2VX78_9HELO</name>
<sequence length="441" mass="48590">MYIPLPESTSPSPSEIINHVGNEAIRIMGTVLPQTTHQYSDINLHSRSEKITSDKKRDASKMWLIIIPVIIIGVATLLSLTCASNHKKRTIEEEISESSSPQRSLSRSQTNDATSPRLYSSHKPSSGRPTGEMGAARAALGATINPPTPPPPPQQMEQEPPRHGRPTGQMGAARAALGATIEPGITGLGTQNVPIQWDQGCAITRPEGARMNNDRSLRFQESYLSTEYGTRDISRPTQEQESVYSLRPGENTVQMMQRVDEELHQAVSRYPVFANSVPGVPSPIERESIRETRETRETRPMTLDEQVSRQVASFPIFQQNSRNQPAIATGNNEGEHRETTTNTTRNYDELWREVATLPMFENTPTYRSMPTRRPDPTTAGFVTPPPAYEHVPEYGEDDGIGARDGYGSGSGSQGANVSYEGNVGLAPSVLPPAYVRYERRG</sequence>
<dbReference type="Proteomes" id="UP000624404">
    <property type="component" value="Unassembled WGS sequence"/>
</dbReference>
<keyword evidence="2" id="KW-1133">Transmembrane helix</keyword>
<gene>
    <name evidence="3" type="ORF">SCLTRI_LOCUS6220</name>
</gene>
<proteinExistence type="predicted"/>
<accession>A0A8H2VX78</accession>
<feature type="compositionally biased region" description="Polar residues" evidence="1">
    <location>
        <begin position="110"/>
        <end position="128"/>
    </location>
</feature>
<keyword evidence="2" id="KW-0472">Membrane</keyword>
<dbReference type="EMBL" id="CAJHIA010000020">
    <property type="protein sequence ID" value="CAD6446428.1"/>
    <property type="molecule type" value="Genomic_DNA"/>
</dbReference>
<organism evidence="3 4">
    <name type="scientific">Sclerotinia trifoliorum</name>
    <dbReference type="NCBI Taxonomy" id="28548"/>
    <lineage>
        <taxon>Eukaryota</taxon>
        <taxon>Fungi</taxon>
        <taxon>Dikarya</taxon>
        <taxon>Ascomycota</taxon>
        <taxon>Pezizomycotina</taxon>
        <taxon>Leotiomycetes</taxon>
        <taxon>Helotiales</taxon>
        <taxon>Sclerotiniaceae</taxon>
        <taxon>Sclerotinia</taxon>
    </lineage>
</organism>
<feature type="compositionally biased region" description="Low complexity" evidence="1">
    <location>
        <begin position="97"/>
        <end position="109"/>
    </location>
</feature>
<keyword evidence="4" id="KW-1185">Reference proteome</keyword>
<keyword evidence="2" id="KW-0812">Transmembrane</keyword>
<feature type="region of interest" description="Disordered" evidence="1">
    <location>
        <begin position="394"/>
        <end position="430"/>
    </location>
</feature>
<feature type="compositionally biased region" description="Gly residues" evidence="1">
    <location>
        <begin position="402"/>
        <end position="412"/>
    </location>
</feature>
<evidence type="ECO:0000256" key="2">
    <source>
        <dbReference type="SAM" id="Phobius"/>
    </source>
</evidence>
<evidence type="ECO:0000313" key="4">
    <source>
        <dbReference type="Proteomes" id="UP000624404"/>
    </source>
</evidence>
<feature type="region of interest" description="Disordered" evidence="1">
    <location>
        <begin position="91"/>
        <end position="173"/>
    </location>
</feature>
<protein>
    <submittedName>
        <fullName evidence="3">44690698-25f5-48a2-9989-7953fa274353-CDS</fullName>
    </submittedName>
</protein>